<accession>A0AAN7TJ94</accession>
<sequence length="238" mass="27011">MKNSKTQYTEGSTSRIMNPASKEALIKRAIEKVPFLKKKDFKKINFFPENETEDNFIKLLGSIQYRYSISGCWVYTGGGDLYREIFKYTHATQIDRLTIRHIILCEISRDIANEHIKCCNPSHLMPGDNQENSTDFKMRKKLEKNVVYKELVREFRSNVLSLYDKLYNAKDPNSVDRKAVENDACEHYECSDDDVGAGLSLSVGVGDGDHSNVEGGSDSDSDEGCTDLLSKLLISKKE</sequence>
<gene>
    <name evidence="1" type="ORF">RB653_009860</name>
</gene>
<proteinExistence type="predicted"/>
<organism evidence="1 2">
    <name type="scientific">Dictyostelium firmibasis</name>
    <dbReference type="NCBI Taxonomy" id="79012"/>
    <lineage>
        <taxon>Eukaryota</taxon>
        <taxon>Amoebozoa</taxon>
        <taxon>Evosea</taxon>
        <taxon>Eumycetozoa</taxon>
        <taxon>Dictyostelia</taxon>
        <taxon>Dictyosteliales</taxon>
        <taxon>Dictyosteliaceae</taxon>
        <taxon>Dictyostelium</taxon>
    </lineage>
</organism>
<evidence type="ECO:0000313" key="2">
    <source>
        <dbReference type="Proteomes" id="UP001344447"/>
    </source>
</evidence>
<dbReference type="Proteomes" id="UP001344447">
    <property type="component" value="Unassembled WGS sequence"/>
</dbReference>
<reference evidence="1 2" key="1">
    <citation type="submission" date="2023-11" db="EMBL/GenBank/DDBJ databases">
        <title>Dfirmibasis_genome.</title>
        <authorList>
            <person name="Edelbroek B."/>
            <person name="Kjellin J."/>
            <person name="Jerlstrom-Hultqvist J."/>
            <person name="Soderbom F."/>
        </authorList>
    </citation>
    <scope>NUCLEOTIDE SEQUENCE [LARGE SCALE GENOMIC DNA]</scope>
    <source>
        <strain evidence="1 2">TNS-C-14</strain>
    </source>
</reference>
<comment type="caution">
    <text evidence="1">The sequence shown here is derived from an EMBL/GenBank/DDBJ whole genome shotgun (WGS) entry which is preliminary data.</text>
</comment>
<name>A0AAN7TJ94_9MYCE</name>
<dbReference type="EMBL" id="JAVFKY010000006">
    <property type="protein sequence ID" value="KAK5574607.1"/>
    <property type="molecule type" value="Genomic_DNA"/>
</dbReference>
<protein>
    <submittedName>
        <fullName evidence="1">Uncharacterized protein</fullName>
    </submittedName>
</protein>
<keyword evidence="2" id="KW-1185">Reference proteome</keyword>
<evidence type="ECO:0000313" key="1">
    <source>
        <dbReference type="EMBL" id="KAK5574607.1"/>
    </source>
</evidence>
<dbReference type="AlphaFoldDB" id="A0AAN7TJ94"/>